<gene>
    <name evidence="1" type="ORF">H8Q88_02090</name>
</gene>
<evidence type="ECO:0000313" key="2">
    <source>
        <dbReference type="Proteomes" id="UP000615796"/>
    </source>
</evidence>
<organism evidence="1 2">
    <name type="scientific">Vibrio metschnikovii</name>
    <dbReference type="NCBI Taxonomy" id="28172"/>
    <lineage>
        <taxon>Bacteria</taxon>
        <taxon>Pseudomonadati</taxon>
        <taxon>Pseudomonadota</taxon>
        <taxon>Gammaproteobacteria</taxon>
        <taxon>Vibrionales</taxon>
        <taxon>Vibrionaceae</taxon>
        <taxon>Vibrio</taxon>
    </lineage>
</organism>
<dbReference type="PIRSF" id="PIRSF029037">
    <property type="entry name" value="UCP029037_Zn_ribbon"/>
    <property type="match status" value="1"/>
</dbReference>
<sequence>MYVVELEFECFDNTTISAVDKAVNGLMDALRYNGQVLGREFPLVLGDGEFFLRAVCPEQDSLHPKYHSDFVKACLHRLSEACLLAPKVRLLGRDINSEQAADGEPPSWQVLYTTYVHTCSPLRSGDTLLPIPLYRNSPTFNGDHKAVIKWQTEWQACDEIQMAGGCKAEHAALHELCDIDSDLFRRGWDLRGRIEYLTKIPTYYYQYRVGGTSLADEQARPCPKCGGAWLLDEPIHEIFHFKCDSCKIVSNLSWDHLKNEPVA</sequence>
<keyword evidence="2" id="KW-1185">Reference proteome</keyword>
<dbReference type="EMBL" id="JACRUP010000001">
    <property type="protein sequence ID" value="MBC5849751.1"/>
    <property type="molecule type" value="Genomic_DNA"/>
</dbReference>
<comment type="caution">
    <text evidence="1">The sequence shown here is derived from an EMBL/GenBank/DDBJ whole genome shotgun (WGS) entry which is preliminary data.</text>
</comment>
<dbReference type="AlphaFoldDB" id="A0A9X0R6K3"/>
<dbReference type="Proteomes" id="UP000615796">
    <property type="component" value="Unassembled WGS sequence"/>
</dbReference>
<dbReference type="RefSeq" id="WP_187025163.1">
    <property type="nucleotide sequence ID" value="NZ_JACRUP010000001.1"/>
</dbReference>
<name>A0A9X0R6K3_VIBME</name>
<dbReference type="Pfam" id="PF10071">
    <property type="entry name" value="DUF2310"/>
    <property type="match status" value="1"/>
</dbReference>
<reference evidence="1" key="1">
    <citation type="submission" date="2020-08" db="EMBL/GenBank/DDBJ databases">
        <title>Genome Sequencing and Pan-Genome Analysis of Migratory bird Vibrio Strains, Inner Mongolia.</title>
        <authorList>
            <person name="Zheng L."/>
        </authorList>
    </citation>
    <scope>NUCLEOTIDE SEQUENCE</scope>
    <source>
        <strain evidence="1">M13F</strain>
    </source>
</reference>
<accession>A0A9X0R6K3</accession>
<dbReference type="InterPro" id="IPR016908">
    <property type="entry name" value="UCP029037"/>
</dbReference>
<proteinExistence type="predicted"/>
<protein>
    <submittedName>
        <fullName evidence="1">Zn-ribbon-containing protein</fullName>
    </submittedName>
</protein>
<evidence type="ECO:0000313" key="1">
    <source>
        <dbReference type="EMBL" id="MBC5849751.1"/>
    </source>
</evidence>